<evidence type="ECO:0000256" key="1">
    <source>
        <dbReference type="ARBA" id="ARBA00004167"/>
    </source>
</evidence>
<evidence type="ECO:0000256" key="5">
    <source>
        <dbReference type="SAM" id="Phobius"/>
    </source>
</evidence>
<feature type="domain" description="Late embryogenesis abundant protein LEA-2 subgroup" evidence="6">
    <location>
        <begin position="99"/>
        <end position="201"/>
    </location>
</feature>
<dbReference type="OrthoDB" id="1889094at2759"/>
<evidence type="ECO:0000313" key="7">
    <source>
        <dbReference type="Proteomes" id="UP000694853"/>
    </source>
</evidence>
<comment type="subcellular location">
    <subcellularLocation>
        <location evidence="1">Membrane</location>
        <topology evidence="1">Single-pass membrane protein</topology>
    </subcellularLocation>
</comment>
<evidence type="ECO:0000259" key="6">
    <source>
        <dbReference type="Pfam" id="PF03168"/>
    </source>
</evidence>
<keyword evidence="4 5" id="KW-0472">Membrane</keyword>
<dbReference type="GeneID" id="113873272"/>
<dbReference type="RefSeq" id="XP_027367123.1">
    <property type="nucleotide sequence ID" value="XM_027511322.1"/>
</dbReference>
<accession>A0A8B8MGW8</accession>
<dbReference type="InterPro" id="IPR044839">
    <property type="entry name" value="NDR1-like"/>
</dbReference>
<reference evidence="8" key="2">
    <citation type="submission" date="2025-08" db="UniProtKB">
        <authorList>
            <consortium name="RefSeq"/>
        </authorList>
    </citation>
    <scope>IDENTIFICATION</scope>
    <source>
        <tissue evidence="8">Young leaves</tissue>
    </source>
</reference>
<organism evidence="7 8">
    <name type="scientific">Abrus precatorius</name>
    <name type="common">Indian licorice</name>
    <name type="synonym">Glycine abrus</name>
    <dbReference type="NCBI Taxonomy" id="3816"/>
    <lineage>
        <taxon>Eukaryota</taxon>
        <taxon>Viridiplantae</taxon>
        <taxon>Streptophyta</taxon>
        <taxon>Embryophyta</taxon>
        <taxon>Tracheophyta</taxon>
        <taxon>Spermatophyta</taxon>
        <taxon>Magnoliopsida</taxon>
        <taxon>eudicotyledons</taxon>
        <taxon>Gunneridae</taxon>
        <taxon>Pentapetalae</taxon>
        <taxon>rosids</taxon>
        <taxon>fabids</taxon>
        <taxon>Fabales</taxon>
        <taxon>Fabaceae</taxon>
        <taxon>Papilionoideae</taxon>
        <taxon>50 kb inversion clade</taxon>
        <taxon>NPAAA clade</taxon>
        <taxon>indigoferoid/millettioid clade</taxon>
        <taxon>Abreae</taxon>
        <taxon>Abrus</taxon>
    </lineage>
</organism>
<dbReference type="PANTHER" id="PTHR31415">
    <property type="entry name" value="OS05G0367900 PROTEIN"/>
    <property type="match status" value="1"/>
</dbReference>
<dbReference type="AlphaFoldDB" id="A0A8B8MGW8"/>
<keyword evidence="2 5" id="KW-0812">Transmembrane</keyword>
<proteinExistence type="predicted"/>
<protein>
    <submittedName>
        <fullName evidence="8">NDR1/HIN1-like protein 3</fullName>
    </submittedName>
</protein>
<dbReference type="Proteomes" id="UP000694853">
    <property type="component" value="Unplaced"/>
</dbReference>
<keyword evidence="3 5" id="KW-1133">Transmembrane helix</keyword>
<dbReference type="GO" id="GO:0098542">
    <property type="term" value="P:defense response to other organism"/>
    <property type="evidence" value="ECO:0007669"/>
    <property type="project" value="InterPro"/>
</dbReference>
<gene>
    <name evidence="8" type="primary">LOC113873272</name>
</gene>
<name>A0A8B8MGW8_ABRPR</name>
<dbReference type="GO" id="GO:0005886">
    <property type="term" value="C:plasma membrane"/>
    <property type="evidence" value="ECO:0007669"/>
    <property type="project" value="TreeGrafter"/>
</dbReference>
<dbReference type="GO" id="GO:0009506">
    <property type="term" value="C:plasmodesma"/>
    <property type="evidence" value="ECO:0007669"/>
    <property type="project" value="TreeGrafter"/>
</dbReference>
<evidence type="ECO:0000256" key="4">
    <source>
        <dbReference type="ARBA" id="ARBA00023136"/>
    </source>
</evidence>
<evidence type="ECO:0000313" key="8">
    <source>
        <dbReference type="RefSeq" id="XP_027367123.1"/>
    </source>
</evidence>
<sequence>MSQLNGAYYGPSIPPPPKYYRRPGRGGGCFSCCCGCIFNCILSIICKILTTILIIVAIVAFLFWLIVRPNALKFHVSDATLTQFSYNNNTLRHNLALNVTIRNPNRRLGIYYDNIEALALYQDVRFGSQTLGPFFQHHKNTSVLSPVFKGQRVMPLTEDQVSELNKEKGSGVYSIDVKLNMMVRFKLGLFKSGKVKPNIRCELQVPLESHNGTSSGGGFQFQDTACDWDYKRMWFH</sequence>
<keyword evidence="7" id="KW-1185">Reference proteome</keyword>
<dbReference type="Pfam" id="PF03168">
    <property type="entry name" value="LEA_2"/>
    <property type="match status" value="1"/>
</dbReference>
<evidence type="ECO:0000256" key="2">
    <source>
        <dbReference type="ARBA" id="ARBA00022692"/>
    </source>
</evidence>
<dbReference type="PANTHER" id="PTHR31415:SF61">
    <property type="entry name" value="LATE EMBRYOGENESIS ABUNDANT PROTEIN"/>
    <property type="match status" value="1"/>
</dbReference>
<feature type="transmembrane region" description="Helical" evidence="5">
    <location>
        <begin position="41"/>
        <end position="67"/>
    </location>
</feature>
<dbReference type="KEGG" id="aprc:113873272"/>
<reference evidence="7" key="1">
    <citation type="journal article" date="2019" name="Toxins">
        <title>Detection of Abrin-Like and Prepropulchellin-Like Toxin Genes and Transcripts Using Whole Genome Sequencing and Full-Length Transcript Sequencing of Abrus precatorius.</title>
        <authorList>
            <person name="Hovde B.T."/>
            <person name="Daligault H.E."/>
            <person name="Hanschen E.R."/>
            <person name="Kunde Y.A."/>
            <person name="Johnson M.B."/>
            <person name="Starkenburg S.R."/>
            <person name="Johnson S.L."/>
        </authorList>
    </citation>
    <scope>NUCLEOTIDE SEQUENCE [LARGE SCALE GENOMIC DNA]</scope>
</reference>
<evidence type="ECO:0000256" key="3">
    <source>
        <dbReference type="ARBA" id="ARBA00022989"/>
    </source>
</evidence>
<dbReference type="InterPro" id="IPR004864">
    <property type="entry name" value="LEA_2"/>
</dbReference>